<dbReference type="Proteomes" id="UP000772434">
    <property type="component" value="Unassembled WGS sequence"/>
</dbReference>
<dbReference type="InterPro" id="IPR003615">
    <property type="entry name" value="HNH_nuc"/>
</dbReference>
<organism evidence="2 3">
    <name type="scientific">Rhodocollybia butyracea</name>
    <dbReference type="NCBI Taxonomy" id="206335"/>
    <lineage>
        <taxon>Eukaryota</taxon>
        <taxon>Fungi</taxon>
        <taxon>Dikarya</taxon>
        <taxon>Basidiomycota</taxon>
        <taxon>Agaricomycotina</taxon>
        <taxon>Agaricomycetes</taxon>
        <taxon>Agaricomycetidae</taxon>
        <taxon>Agaricales</taxon>
        <taxon>Marasmiineae</taxon>
        <taxon>Omphalotaceae</taxon>
        <taxon>Rhodocollybia</taxon>
    </lineage>
</organism>
<dbReference type="OrthoDB" id="2104739at2759"/>
<gene>
    <name evidence="2" type="ORF">BDP27DRAFT_1484480</name>
</gene>
<sequence length="360" mass="40476">MILATTIIEGLSPGLLPLPKDVQHKLQTSSHLSAYTSVYNFQQQVLKDEAKVIRARVLGFMLLVAPSDTVRAEVVVSIVSCLNDTALYELGDKYMEFFIRPCECFTSQGSKTPASSNHPSRPSFDARRKVIKEQIHQAPENHQQAKDWALFRDGYRCVATKVFDANYSLQGYHEDYPDTTELQQYSAAATNCAHIIPASTYFKFSKDKKKDYAASVLAVLERFGYNINKLDGRNIHSMYNVMTLHGLVHDYFDQLRLWFETTDTPHRYEIKTLISYESTLRNVSPITTLTTPDPLIPLPDPKLLALHATCAKVAHLSGAGEYVDRVQRDFDRLDVLAEDGGSSDVLFHALYHSASIHVGA</sequence>
<proteinExistence type="predicted"/>
<evidence type="ECO:0000313" key="2">
    <source>
        <dbReference type="EMBL" id="KAF9061998.1"/>
    </source>
</evidence>
<dbReference type="Pfam" id="PF13391">
    <property type="entry name" value="HNH_2"/>
    <property type="match status" value="1"/>
</dbReference>
<name>A0A9P5U1V9_9AGAR</name>
<evidence type="ECO:0000259" key="1">
    <source>
        <dbReference type="Pfam" id="PF13391"/>
    </source>
</evidence>
<feature type="domain" description="HNH nuclease" evidence="1">
    <location>
        <begin position="177"/>
        <end position="259"/>
    </location>
</feature>
<reference evidence="2" key="1">
    <citation type="submission" date="2020-11" db="EMBL/GenBank/DDBJ databases">
        <authorList>
            <consortium name="DOE Joint Genome Institute"/>
            <person name="Ahrendt S."/>
            <person name="Riley R."/>
            <person name="Andreopoulos W."/>
            <person name="Labutti K."/>
            <person name="Pangilinan J."/>
            <person name="Ruiz-Duenas F.J."/>
            <person name="Barrasa J.M."/>
            <person name="Sanchez-Garcia M."/>
            <person name="Camarero S."/>
            <person name="Miyauchi S."/>
            <person name="Serrano A."/>
            <person name="Linde D."/>
            <person name="Babiker R."/>
            <person name="Drula E."/>
            <person name="Ayuso-Fernandez I."/>
            <person name="Pacheco R."/>
            <person name="Padilla G."/>
            <person name="Ferreira P."/>
            <person name="Barriuso J."/>
            <person name="Kellner H."/>
            <person name="Castanera R."/>
            <person name="Alfaro M."/>
            <person name="Ramirez L."/>
            <person name="Pisabarro A.G."/>
            <person name="Kuo A."/>
            <person name="Tritt A."/>
            <person name="Lipzen A."/>
            <person name="He G."/>
            <person name="Yan M."/>
            <person name="Ng V."/>
            <person name="Cullen D."/>
            <person name="Martin F."/>
            <person name="Rosso M.-N."/>
            <person name="Henrissat B."/>
            <person name="Hibbett D."/>
            <person name="Martinez A.T."/>
            <person name="Grigoriev I.V."/>
        </authorList>
    </citation>
    <scope>NUCLEOTIDE SEQUENCE</scope>
    <source>
        <strain evidence="2">AH 40177</strain>
    </source>
</reference>
<comment type="caution">
    <text evidence="2">The sequence shown here is derived from an EMBL/GenBank/DDBJ whole genome shotgun (WGS) entry which is preliminary data.</text>
</comment>
<evidence type="ECO:0000313" key="3">
    <source>
        <dbReference type="Proteomes" id="UP000772434"/>
    </source>
</evidence>
<dbReference type="AlphaFoldDB" id="A0A9P5U1V9"/>
<dbReference type="EMBL" id="JADNRY010000185">
    <property type="protein sequence ID" value="KAF9061998.1"/>
    <property type="molecule type" value="Genomic_DNA"/>
</dbReference>
<protein>
    <recommendedName>
        <fullName evidence="1">HNH nuclease domain-containing protein</fullName>
    </recommendedName>
</protein>
<accession>A0A9P5U1V9</accession>
<keyword evidence="3" id="KW-1185">Reference proteome</keyword>